<evidence type="ECO:0000313" key="3">
    <source>
        <dbReference type="EMBL" id="GES87565.1"/>
    </source>
</evidence>
<accession>A0A2Z6RCR5</accession>
<reference evidence="2 4" key="1">
    <citation type="submission" date="2017-11" db="EMBL/GenBank/DDBJ databases">
        <title>The genome of Rhizophagus clarus HR1 reveals common genetic basis of auxotrophy among arbuscular mycorrhizal fungi.</title>
        <authorList>
            <person name="Kobayashi Y."/>
        </authorList>
    </citation>
    <scope>NUCLEOTIDE SEQUENCE [LARGE SCALE GENOMIC DNA]</scope>
    <source>
        <strain evidence="2 4">HR1</strain>
    </source>
</reference>
<comment type="caution">
    <text evidence="2">The sequence shown here is derived from an EMBL/GenBank/DDBJ whole genome shotgun (WGS) entry which is preliminary data.</text>
</comment>
<keyword evidence="1" id="KW-0812">Transmembrane</keyword>
<feature type="transmembrane region" description="Helical" evidence="1">
    <location>
        <begin position="427"/>
        <end position="445"/>
    </location>
</feature>
<proteinExistence type="predicted"/>
<gene>
    <name evidence="3" type="ORF">RCL2_001455900</name>
    <name evidence="2" type="ORF">RclHR1_26030001</name>
</gene>
<feature type="transmembrane region" description="Helical" evidence="1">
    <location>
        <begin position="393"/>
        <end position="412"/>
    </location>
</feature>
<dbReference type="Proteomes" id="UP000247702">
    <property type="component" value="Unassembled WGS sequence"/>
</dbReference>
<evidence type="ECO:0000313" key="4">
    <source>
        <dbReference type="Proteomes" id="UP000247702"/>
    </source>
</evidence>
<name>A0A2Z6RCR5_9GLOM</name>
<dbReference type="AlphaFoldDB" id="A0A2Z6RCR5"/>
<protein>
    <submittedName>
        <fullName evidence="2">Uncharacterized protein</fullName>
    </submittedName>
</protein>
<reference evidence="3" key="2">
    <citation type="submission" date="2019-10" db="EMBL/GenBank/DDBJ databases">
        <title>Conservation and host-specific expression of non-tandemly repeated heterogenous ribosome RNA gene in arbuscular mycorrhizal fungi.</title>
        <authorList>
            <person name="Maeda T."/>
            <person name="Kobayashi Y."/>
            <person name="Nakagawa T."/>
            <person name="Ezawa T."/>
            <person name="Yamaguchi K."/>
            <person name="Bino T."/>
            <person name="Nishimoto Y."/>
            <person name="Shigenobu S."/>
            <person name="Kawaguchi M."/>
        </authorList>
    </citation>
    <scope>NUCLEOTIDE SEQUENCE</scope>
    <source>
        <strain evidence="3">HR1</strain>
    </source>
</reference>
<dbReference type="EMBL" id="BEXD01001784">
    <property type="protein sequence ID" value="GBB95754.1"/>
    <property type="molecule type" value="Genomic_DNA"/>
</dbReference>
<dbReference type="OrthoDB" id="2388959at2759"/>
<keyword evidence="1" id="KW-1133">Transmembrane helix</keyword>
<dbReference type="EMBL" id="BLAL01000169">
    <property type="protein sequence ID" value="GES87565.1"/>
    <property type="molecule type" value="Genomic_DNA"/>
</dbReference>
<keyword evidence="4" id="KW-1185">Reference proteome</keyword>
<evidence type="ECO:0000256" key="1">
    <source>
        <dbReference type="SAM" id="Phobius"/>
    </source>
</evidence>
<sequence length="522" mass="60303">METINVQPLALVHNNEIVYIEGNTANVQNKFSCFKIFKLKGPIDVNYLLNIIFPPSERDYYNLEVSDYDGKSAKVKFNFANRTHTDLIRHLQESAAKFFDISENGLLDWLASDTVTFRTVYQNTDAAASQQHRINKILSSDVTTSTSSSSSPIPHGDLNLYPIIDEKAIELELNELSRKISSKTTLKNYELERLFHNTFQRRDMTVTITDLTDKFFGQIRNVVAFIGSDKPNSVIEDNFMMDSNTIVHNFARLLYQHAQNHINVAKDGLIMGFVKNYQFGIILTLWNLINAFHSIQQSYQVLIDTDEEFKKILKSQKSDFTDHLSIMDKTLMDLLIILYDVIDQEKYERLQRRLEHFVTSAEDLMKLVMIINNDCNKEIEKLEDQKKDVTSKLYTAAITVGITAIVIGGYIYNKKLDNKDFEKYEKWIGNAAICATGTASTYIMYNGYSTRSKLENSIQKHTSILEQLQSAYKELKNWKILGKRYIQKDIDDMNNNRMTLIEEFVRIRNQCKCLGDIFNSLD</sequence>
<organism evidence="2 4">
    <name type="scientific">Rhizophagus clarus</name>
    <dbReference type="NCBI Taxonomy" id="94130"/>
    <lineage>
        <taxon>Eukaryota</taxon>
        <taxon>Fungi</taxon>
        <taxon>Fungi incertae sedis</taxon>
        <taxon>Mucoromycota</taxon>
        <taxon>Glomeromycotina</taxon>
        <taxon>Glomeromycetes</taxon>
        <taxon>Glomerales</taxon>
        <taxon>Glomeraceae</taxon>
        <taxon>Rhizophagus</taxon>
    </lineage>
</organism>
<keyword evidence="1" id="KW-0472">Membrane</keyword>
<dbReference type="Proteomes" id="UP000615446">
    <property type="component" value="Unassembled WGS sequence"/>
</dbReference>
<evidence type="ECO:0000313" key="2">
    <source>
        <dbReference type="EMBL" id="GBB95754.1"/>
    </source>
</evidence>